<dbReference type="Proteomes" id="UP000053433">
    <property type="component" value="Unassembled WGS sequence"/>
</dbReference>
<gene>
    <name evidence="2" type="ORF">ASJ35_10195</name>
</gene>
<sequence>MGHPIVRPGRFIFKYLRGIPLIKNENKKNSRRCAAKSGLPVNNGRASLQRAGNGGTNGK</sequence>
<comment type="caution">
    <text evidence="2">The sequence shown here is derived from an EMBL/GenBank/DDBJ whole genome shotgun (WGS) entry which is preliminary data.</text>
</comment>
<evidence type="ECO:0000313" key="3">
    <source>
        <dbReference type="Proteomes" id="UP000053433"/>
    </source>
</evidence>
<dbReference type="AlphaFoldDB" id="A0A0W7TQP9"/>
<accession>A0A0W7TQP9</accession>
<reference evidence="2 3" key="1">
    <citation type="submission" date="2015-10" db="EMBL/GenBank/DDBJ databases">
        <title>A novel member of the family Ruminococcaceae isolated from human faeces.</title>
        <authorList>
            <person name="Shkoporov A.N."/>
            <person name="Chaplin A.V."/>
            <person name="Motuzova O.V."/>
            <person name="Kafarskaia L.I."/>
            <person name="Efimov B.A."/>
        </authorList>
    </citation>
    <scope>NUCLEOTIDE SEQUENCE [LARGE SCALE GENOMIC DNA]</scope>
    <source>
        <strain evidence="2 3">668</strain>
    </source>
</reference>
<name>A0A0W7TQP9_9FIRM</name>
<proteinExistence type="predicted"/>
<protein>
    <submittedName>
        <fullName evidence="2">Uncharacterized protein</fullName>
    </submittedName>
</protein>
<dbReference type="EMBL" id="LMUA01000012">
    <property type="protein sequence ID" value="KUE76145.1"/>
    <property type="molecule type" value="Genomic_DNA"/>
</dbReference>
<feature type="region of interest" description="Disordered" evidence="1">
    <location>
        <begin position="27"/>
        <end position="59"/>
    </location>
</feature>
<evidence type="ECO:0000256" key="1">
    <source>
        <dbReference type="SAM" id="MobiDB-lite"/>
    </source>
</evidence>
<evidence type="ECO:0000313" key="2">
    <source>
        <dbReference type="EMBL" id="KUE76145.1"/>
    </source>
</evidence>
<organism evidence="2 3">
    <name type="scientific">Ruthenibacterium lactatiformans</name>
    <dbReference type="NCBI Taxonomy" id="1550024"/>
    <lineage>
        <taxon>Bacteria</taxon>
        <taxon>Bacillati</taxon>
        <taxon>Bacillota</taxon>
        <taxon>Clostridia</taxon>
        <taxon>Eubacteriales</taxon>
        <taxon>Oscillospiraceae</taxon>
        <taxon>Ruthenibacterium</taxon>
    </lineage>
</organism>